<dbReference type="EMBL" id="JABSTQ010010239">
    <property type="protein sequence ID" value="KAG0422380.1"/>
    <property type="molecule type" value="Genomic_DNA"/>
</dbReference>
<comment type="caution">
    <text evidence="1">The sequence shown here is derived from an EMBL/GenBank/DDBJ whole genome shotgun (WGS) entry which is preliminary data.</text>
</comment>
<accession>A0AC60PN11</accession>
<sequence>MRKHFSTHLPDGRASAAPRSGAWDLGVFSKPLREDEAGKEKELSVLERLAHDAARQDKGPINWGFSKPDSSILSTTILRVSPRSSSRTIPASANSGQCSTGKQACQRCSARPRIRRKRTLRARRARKPGTPSIIAGFLTSSKQQLQNTIDDDKAELGGLLDKLMRTCECLPAAKDTPDDDFG</sequence>
<evidence type="ECO:0000313" key="1">
    <source>
        <dbReference type="EMBL" id="KAG0422380.1"/>
    </source>
</evidence>
<name>A0AC60PN11_IXOPE</name>
<organism evidence="1 2">
    <name type="scientific">Ixodes persulcatus</name>
    <name type="common">Taiga tick</name>
    <dbReference type="NCBI Taxonomy" id="34615"/>
    <lineage>
        <taxon>Eukaryota</taxon>
        <taxon>Metazoa</taxon>
        <taxon>Ecdysozoa</taxon>
        <taxon>Arthropoda</taxon>
        <taxon>Chelicerata</taxon>
        <taxon>Arachnida</taxon>
        <taxon>Acari</taxon>
        <taxon>Parasitiformes</taxon>
        <taxon>Ixodida</taxon>
        <taxon>Ixodoidea</taxon>
        <taxon>Ixodidae</taxon>
        <taxon>Ixodinae</taxon>
        <taxon>Ixodes</taxon>
    </lineage>
</organism>
<gene>
    <name evidence="1" type="ORF">HPB47_001794</name>
</gene>
<keyword evidence="2" id="KW-1185">Reference proteome</keyword>
<protein>
    <submittedName>
        <fullName evidence="1">Uncharacterized protein</fullName>
    </submittedName>
</protein>
<reference evidence="1 2" key="1">
    <citation type="journal article" date="2020" name="Cell">
        <title>Large-Scale Comparative Analyses of Tick Genomes Elucidate Their Genetic Diversity and Vector Capacities.</title>
        <authorList>
            <consortium name="Tick Genome and Microbiome Consortium (TIGMIC)"/>
            <person name="Jia N."/>
            <person name="Wang J."/>
            <person name="Shi W."/>
            <person name="Du L."/>
            <person name="Sun Y."/>
            <person name="Zhan W."/>
            <person name="Jiang J.F."/>
            <person name="Wang Q."/>
            <person name="Zhang B."/>
            <person name="Ji P."/>
            <person name="Bell-Sakyi L."/>
            <person name="Cui X.M."/>
            <person name="Yuan T.T."/>
            <person name="Jiang B.G."/>
            <person name="Yang W.F."/>
            <person name="Lam T.T."/>
            <person name="Chang Q.C."/>
            <person name="Ding S.J."/>
            <person name="Wang X.J."/>
            <person name="Zhu J.G."/>
            <person name="Ruan X.D."/>
            <person name="Zhao L."/>
            <person name="Wei J.T."/>
            <person name="Ye R.Z."/>
            <person name="Que T.C."/>
            <person name="Du C.H."/>
            <person name="Zhou Y.H."/>
            <person name="Cheng J.X."/>
            <person name="Dai P.F."/>
            <person name="Guo W.B."/>
            <person name="Han X.H."/>
            <person name="Huang E.J."/>
            <person name="Li L.F."/>
            <person name="Wei W."/>
            <person name="Gao Y.C."/>
            <person name="Liu J.Z."/>
            <person name="Shao H.Z."/>
            <person name="Wang X."/>
            <person name="Wang C.C."/>
            <person name="Yang T.C."/>
            <person name="Huo Q.B."/>
            <person name="Li W."/>
            <person name="Chen H.Y."/>
            <person name="Chen S.E."/>
            <person name="Zhou L.G."/>
            <person name="Ni X.B."/>
            <person name="Tian J.H."/>
            <person name="Sheng Y."/>
            <person name="Liu T."/>
            <person name="Pan Y.S."/>
            <person name="Xia L.Y."/>
            <person name="Li J."/>
            <person name="Zhao F."/>
            <person name="Cao W.C."/>
        </authorList>
    </citation>
    <scope>NUCLEOTIDE SEQUENCE [LARGE SCALE GENOMIC DNA]</scope>
    <source>
        <strain evidence="1">Iper-2018</strain>
    </source>
</reference>
<evidence type="ECO:0000313" key="2">
    <source>
        <dbReference type="Proteomes" id="UP000805193"/>
    </source>
</evidence>
<dbReference type="Proteomes" id="UP000805193">
    <property type="component" value="Unassembled WGS sequence"/>
</dbReference>
<proteinExistence type="predicted"/>